<dbReference type="EMBL" id="CAJJDP010000144">
    <property type="protein sequence ID" value="CAD8208004.1"/>
    <property type="molecule type" value="Genomic_DNA"/>
</dbReference>
<keyword evidence="1" id="KW-1133">Transmembrane helix</keyword>
<gene>
    <name evidence="3" type="ORF">POCTA_138.1.T1430008</name>
</gene>
<evidence type="ECO:0000259" key="2">
    <source>
        <dbReference type="PROSITE" id="PS50192"/>
    </source>
</evidence>
<dbReference type="AlphaFoldDB" id="A0A8S1Y8Z8"/>
<keyword evidence="4" id="KW-1185">Reference proteome</keyword>
<reference evidence="3" key="1">
    <citation type="submission" date="2021-01" db="EMBL/GenBank/DDBJ databases">
        <authorList>
            <consortium name="Genoscope - CEA"/>
            <person name="William W."/>
        </authorList>
    </citation>
    <scope>NUCLEOTIDE SEQUENCE</scope>
</reference>
<evidence type="ECO:0000313" key="3">
    <source>
        <dbReference type="EMBL" id="CAD8208004.1"/>
    </source>
</evidence>
<keyword evidence="1" id="KW-0472">Membrane</keyword>
<keyword evidence="1" id="KW-0812">Transmembrane</keyword>
<evidence type="ECO:0000256" key="1">
    <source>
        <dbReference type="SAM" id="Phobius"/>
    </source>
</evidence>
<protein>
    <recommendedName>
        <fullName evidence="2">t-SNARE coiled-coil homology domain-containing protein</fullName>
    </recommendedName>
</protein>
<dbReference type="PROSITE" id="PS50192">
    <property type="entry name" value="T_SNARE"/>
    <property type="match status" value="1"/>
</dbReference>
<organism evidence="3 4">
    <name type="scientific">Paramecium octaurelia</name>
    <dbReference type="NCBI Taxonomy" id="43137"/>
    <lineage>
        <taxon>Eukaryota</taxon>
        <taxon>Sar</taxon>
        <taxon>Alveolata</taxon>
        <taxon>Ciliophora</taxon>
        <taxon>Intramacronucleata</taxon>
        <taxon>Oligohymenophorea</taxon>
        <taxon>Peniculida</taxon>
        <taxon>Parameciidae</taxon>
        <taxon>Paramecium</taxon>
    </lineage>
</organism>
<sequence>MANKSKELLLDNNNMLYNQNQQIENIVTTLAQTNQTAATVQEKLLDQGEKIQNIANTNKDIQRETRRVDKQTNQIIRREFYMKLILYLIALLLFAANIIVLAIKLSKD</sequence>
<name>A0A8S1Y8Z8_PAROT</name>
<feature type="domain" description="T-SNARE coiled-coil homology" evidence="2">
    <location>
        <begin position="13"/>
        <end position="75"/>
    </location>
</feature>
<dbReference type="InterPro" id="IPR000727">
    <property type="entry name" value="T_SNARE_dom"/>
</dbReference>
<comment type="caution">
    <text evidence="3">The sequence shown here is derived from an EMBL/GenBank/DDBJ whole genome shotgun (WGS) entry which is preliminary data.</text>
</comment>
<dbReference type="OrthoDB" id="307913at2759"/>
<proteinExistence type="predicted"/>
<accession>A0A8S1Y8Z8</accession>
<dbReference type="Proteomes" id="UP000683925">
    <property type="component" value="Unassembled WGS sequence"/>
</dbReference>
<evidence type="ECO:0000313" key="4">
    <source>
        <dbReference type="Proteomes" id="UP000683925"/>
    </source>
</evidence>
<feature type="transmembrane region" description="Helical" evidence="1">
    <location>
        <begin position="84"/>
        <end position="103"/>
    </location>
</feature>
<dbReference type="OMA" id="IIRREFY"/>